<gene>
    <name evidence="1" type="ORF">KUTeg_016907</name>
</gene>
<dbReference type="Proteomes" id="UP001217089">
    <property type="component" value="Unassembled WGS sequence"/>
</dbReference>
<accession>A0ABQ9ER16</accession>
<organism evidence="1 2">
    <name type="scientific">Tegillarca granosa</name>
    <name type="common">Malaysian cockle</name>
    <name type="synonym">Anadara granosa</name>
    <dbReference type="NCBI Taxonomy" id="220873"/>
    <lineage>
        <taxon>Eukaryota</taxon>
        <taxon>Metazoa</taxon>
        <taxon>Spiralia</taxon>
        <taxon>Lophotrochozoa</taxon>
        <taxon>Mollusca</taxon>
        <taxon>Bivalvia</taxon>
        <taxon>Autobranchia</taxon>
        <taxon>Pteriomorphia</taxon>
        <taxon>Arcoida</taxon>
        <taxon>Arcoidea</taxon>
        <taxon>Arcidae</taxon>
        <taxon>Tegillarca</taxon>
    </lineage>
</organism>
<proteinExistence type="predicted"/>
<evidence type="ECO:0000313" key="2">
    <source>
        <dbReference type="Proteomes" id="UP001217089"/>
    </source>
</evidence>
<reference evidence="1 2" key="1">
    <citation type="submission" date="2022-12" db="EMBL/GenBank/DDBJ databases">
        <title>Chromosome-level genome of Tegillarca granosa.</title>
        <authorList>
            <person name="Kim J."/>
        </authorList>
    </citation>
    <scope>NUCLEOTIDE SEQUENCE [LARGE SCALE GENOMIC DNA]</scope>
    <source>
        <strain evidence="1">Teg-2019</strain>
        <tissue evidence="1">Adductor muscle</tissue>
    </source>
</reference>
<sequence>MSIQPDLQIVHTSSHSTLYGLSYSEHDIGQTHALTSGRVENELANHVQQYVFSGLTGFRWPFANFPNTQASAAEIFVTTWIAIEELCKWGFTPLYVCMDGSANNRFFLKMHFPDSNPIASHMIANHFKNPTKRIVFLMDTCHLLKKIRNSVLSSGFLSSHQRLLTVNGKFIIWKMWIDAFNWDQSTNSFKIHNKLTDDHIFPSNAQEMKNNLAFETLDSNMLHLMKKYSETFNGAGQTEMTGVLTSSFLVSFFNDSRPIKDLSDPRIQTFTEVYDWFKAWENQYAGESETNKRYKALMTMETRKDLDFMFRGFISLLEICICEIKIEIVPSRINSDIIENIFYQQRSLYHGATTNPTYNQYRTAISSIVLGQATT</sequence>
<dbReference type="EMBL" id="JARBDR010000813">
    <property type="protein sequence ID" value="KAJ8306362.1"/>
    <property type="molecule type" value="Genomic_DNA"/>
</dbReference>
<protein>
    <recommendedName>
        <fullName evidence="3">Transposable element P transposase</fullName>
    </recommendedName>
</protein>
<evidence type="ECO:0000313" key="1">
    <source>
        <dbReference type="EMBL" id="KAJ8306362.1"/>
    </source>
</evidence>
<comment type="caution">
    <text evidence="1">The sequence shown here is derived from an EMBL/GenBank/DDBJ whole genome shotgun (WGS) entry which is preliminary data.</text>
</comment>
<name>A0ABQ9ER16_TEGGR</name>
<evidence type="ECO:0008006" key="3">
    <source>
        <dbReference type="Google" id="ProtNLM"/>
    </source>
</evidence>
<keyword evidence="2" id="KW-1185">Reference proteome</keyword>